<sequence>MATTIGVCNLSPVFRRDMKSASVKPKRRPSPILKSLAVSTEPASLATATTSFAEKKKKSSDQEGETTTKKIKRLLEVEESEEYCGGKRKSLKDYFEEAKSMMIRSDGDQPRWFTPIECGSEAPADSPLLLYIPGIDGLGLGLIMQQQRLGKIFEICCLHIPVKDRTSFTGLVKVIERKIKSEKNGLGKRPIYLVGESIGSCLALAVAARNPHLDLVLILANPATSYSKSVLQSTITLLQLMPDQTLGVSFMSLMTGDPFKMALDNVVKGLLLQPTVEGLSQNLVAMLSYIPVLADILPKETLLWKLELLRSASAYANARLHAVKAQTLILCSGKDQLLPSQVEGRRLRRAISNCQTRSFNDSGHFLFLEDGVDLVTIIKSAHFYRRGKIFDYISDFIPPSTSELNKLHENIRWFIAVTSPVMLSTLEDGKIVRGLSGIPSEGPVLFVGNHMLLGFELIPMITQFIIEKNILLRGISHPLLFFKMRDGFEGAFDLLRLMGAVPLSASNFYKLLSSKSHVIMYPGGGREALHRKGEEYKLFWPEQSEFVRMAAKFGAKIIPFGAVGEDDVAQLVLDYNDQIKIRFLETLTDDGVNINPRSGLSGEVANQDVHTPICVPKVPGRIYIYFGKPIETTGRKHELRDRNKSHEVYLQVKSEVEQCLAFLKDKREHDPYRNFAVGSLKIIAQVMLVRHSILSPIIKPHVSAFICASF</sequence>
<reference evidence="6" key="1">
    <citation type="journal article" date="2023" name="Plant J.">
        <title>Genome sequences and population genomics provide insights into the demographic history, inbreeding, and mutation load of two 'living fossil' tree species of Dipteronia.</title>
        <authorList>
            <person name="Feng Y."/>
            <person name="Comes H.P."/>
            <person name="Chen J."/>
            <person name="Zhu S."/>
            <person name="Lu R."/>
            <person name="Zhang X."/>
            <person name="Li P."/>
            <person name="Qiu J."/>
            <person name="Olsen K.M."/>
            <person name="Qiu Y."/>
        </authorList>
    </citation>
    <scope>NUCLEOTIDE SEQUENCE</scope>
    <source>
        <strain evidence="6">NBL</strain>
    </source>
</reference>
<comment type="caution">
    <text evidence="6">The sequence shown here is derived from an EMBL/GenBank/DDBJ whole genome shotgun (WGS) entry which is preliminary data.</text>
</comment>
<comment type="similarity">
    <text evidence="1">Belongs to the diacylglycerol acyltransferase family.</text>
</comment>
<feature type="domain" description="Serine aminopeptidase S33" evidence="5">
    <location>
        <begin position="178"/>
        <end position="369"/>
    </location>
</feature>
<evidence type="ECO:0000256" key="1">
    <source>
        <dbReference type="ARBA" id="ARBA00005420"/>
    </source>
</evidence>
<dbReference type="Gene3D" id="3.40.50.1820">
    <property type="entry name" value="alpha/beta hydrolase"/>
    <property type="match status" value="1"/>
</dbReference>
<dbReference type="PANTHER" id="PTHR22753">
    <property type="entry name" value="TRANSMEMBRANE PROTEIN 68"/>
    <property type="match status" value="1"/>
</dbReference>
<evidence type="ECO:0000259" key="5">
    <source>
        <dbReference type="Pfam" id="PF12146"/>
    </source>
</evidence>
<dbReference type="GO" id="GO:0004144">
    <property type="term" value="F:diacylglycerol O-acyltransferase activity"/>
    <property type="evidence" value="ECO:0007669"/>
    <property type="project" value="UniProtKB-ARBA"/>
</dbReference>
<keyword evidence="3" id="KW-0012">Acyltransferase</keyword>
<gene>
    <name evidence="6" type="ORF">Dsin_031152</name>
</gene>
<evidence type="ECO:0000313" key="6">
    <source>
        <dbReference type="EMBL" id="KAK3183866.1"/>
    </source>
</evidence>
<dbReference type="EMBL" id="JANJYJ010000010">
    <property type="protein sequence ID" value="KAK3183866.1"/>
    <property type="molecule type" value="Genomic_DNA"/>
</dbReference>
<feature type="compositionally biased region" description="Polar residues" evidence="4">
    <location>
        <begin position="37"/>
        <end position="52"/>
    </location>
</feature>
<dbReference type="Proteomes" id="UP001281410">
    <property type="component" value="Unassembled WGS sequence"/>
</dbReference>
<evidence type="ECO:0000313" key="7">
    <source>
        <dbReference type="Proteomes" id="UP001281410"/>
    </source>
</evidence>
<evidence type="ECO:0000256" key="4">
    <source>
        <dbReference type="SAM" id="MobiDB-lite"/>
    </source>
</evidence>
<keyword evidence="7" id="KW-1185">Reference proteome</keyword>
<dbReference type="GO" id="GO:0019432">
    <property type="term" value="P:triglyceride biosynthetic process"/>
    <property type="evidence" value="ECO:0007669"/>
    <property type="project" value="UniProtKB-ARBA"/>
</dbReference>
<dbReference type="InterPro" id="IPR029058">
    <property type="entry name" value="AB_hydrolase_fold"/>
</dbReference>
<dbReference type="CDD" id="cd07987">
    <property type="entry name" value="LPLAT_MGAT-like"/>
    <property type="match status" value="1"/>
</dbReference>
<dbReference type="InterPro" id="IPR022742">
    <property type="entry name" value="Hydrolase_4"/>
</dbReference>
<dbReference type="GO" id="GO:0016020">
    <property type="term" value="C:membrane"/>
    <property type="evidence" value="ECO:0007669"/>
    <property type="project" value="TreeGrafter"/>
</dbReference>
<proteinExistence type="inferred from homology"/>
<dbReference type="SUPFAM" id="SSF53474">
    <property type="entry name" value="alpha/beta-Hydrolases"/>
    <property type="match status" value="1"/>
</dbReference>
<organism evidence="6 7">
    <name type="scientific">Dipteronia sinensis</name>
    <dbReference type="NCBI Taxonomy" id="43782"/>
    <lineage>
        <taxon>Eukaryota</taxon>
        <taxon>Viridiplantae</taxon>
        <taxon>Streptophyta</taxon>
        <taxon>Embryophyta</taxon>
        <taxon>Tracheophyta</taxon>
        <taxon>Spermatophyta</taxon>
        <taxon>Magnoliopsida</taxon>
        <taxon>eudicotyledons</taxon>
        <taxon>Gunneridae</taxon>
        <taxon>Pentapetalae</taxon>
        <taxon>rosids</taxon>
        <taxon>malvids</taxon>
        <taxon>Sapindales</taxon>
        <taxon>Sapindaceae</taxon>
        <taxon>Hippocastanoideae</taxon>
        <taxon>Acereae</taxon>
        <taxon>Dipteronia</taxon>
    </lineage>
</organism>
<dbReference type="PANTHER" id="PTHR22753:SF24">
    <property type="entry name" value="ESTERASE_LIPASE_THIOESTERASE FAMILY PROTEIN"/>
    <property type="match status" value="1"/>
</dbReference>
<accession>A0AAD9ZKX3</accession>
<evidence type="ECO:0000256" key="2">
    <source>
        <dbReference type="ARBA" id="ARBA00022679"/>
    </source>
</evidence>
<dbReference type="InterPro" id="IPR007130">
    <property type="entry name" value="DAGAT"/>
</dbReference>
<keyword evidence="2" id="KW-0808">Transferase</keyword>
<evidence type="ECO:0000256" key="3">
    <source>
        <dbReference type="ARBA" id="ARBA00023315"/>
    </source>
</evidence>
<dbReference type="Pfam" id="PF03982">
    <property type="entry name" value="DAGAT"/>
    <property type="match status" value="1"/>
</dbReference>
<dbReference type="AlphaFoldDB" id="A0AAD9ZKX3"/>
<protein>
    <recommendedName>
        <fullName evidence="5">Serine aminopeptidase S33 domain-containing protein</fullName>
    </recommendedName>
</protein>
<feature type="region of interest" description="Disordered" evidence="4">
    <location>
        <begin position="18"/>
        <end position="67"/>
    </location>
</feature>
<dbReference type="Pfam" id="PF12146">
    <property type="entry name" value="Hydrolase_4"/>
    <property type="match status" value="1"/>
</dbReference>
<name>A0AAD9ZKX3_9ROSI</name>